<evidence type="ECO:0000313" key="2">
    <source>
        <dbReference type="EMBL" id="KXN70013.1"/>
    </source>
</evidence>
<feature type="region of interest" description="Disordered" evidence="1">
    <location>
        <begin position="1"/>
        <end position="22"/>
    </location>
</feature>
<gene>
    <name evidence="2" type="ORF">CONCODRAFT_79030</name>
</gene>
<organism evidence="2 3">
    <name type="scientific">Conidiobolus coronatus (strain ATCC 28846 / CBS 209.66 / NRRL 28638)</name>
    <name type="common">Delacroixia coronata</name>
    <dbReference type="NCBI Taxonomy" id="796925"/>
    <lineage>
        <taxon>Eukaryota</taxon>
        <taxon>Fungi</taxon>
        <taxon>Fungi incertae sedis</taxon>
        <taxon>Zoopagomycota</taxon>
        <taxon>Entomophthoromycotina</taxon>
        <taxon>Entomophthoromycetes</taxon>
        <taxon>Entomophthorales</taxon>
        <taxon>Ancylistaceae</taxon>
        <taxon>Conidiobolus</taxon>
    </lineage>
</organism>
<protein>
    <submittedName>
        <fullName evidence="2">Uncharacterized protein</fullName>
    </submittedName>
</protein>
<feature type="region of interest" description="Disordered" evidence="1">
    <location>
        <begin position="69"/>
        <end position="93"/>
    </location>
</feature>
<name>A0A137P4U1_CONC2</name>
<accession>A0A137P4U1</accession>
<reference evidence="2 3" key="1">
    <citation type="journal article" date="2015" name="Genome Biol. Evol.">
        <title>Phylogenomic analyses indicate that early fungi evolved digesting cell walls of algal ancestors of land plants.</title>
        <authorList>
            <person name="Chang Y."/>
            <person name="Wang S."/>
            <person name="Sekimoto S."/>
            <person name="Aerts A.L."/>
            <person name="Choi C."/>
            <person name="Clum A."/>
            <person name="LaButti K.M."/>
            <person name="Lindquist E.A."/>
            <person name="Yee Ngan C."/>
            <person name="Ohm R.A."/>
            <person name="Salamov A.A."/>
            <person name="Grigoriev I.V."/>
            <person name="Spatafora J.W."/>
            <person name="Berbee M.L."/>
        </authorList>
    </citation>
    <scope>NUCLEOTIDE SEQUENCE [LARGE SCALE GENOMIC DNA]</scope>
    <source>
        <strain evidence="2 3">NRRL 28638</strain>
    </source>
</reference>
<feature type="non-terminal residue" evidence="2">
    <location>
        <position position="1"/>
    </location>
</feature>
<dbReference type="AlphaFoldDB" id="A0A137P4U1"/>
<sequence>VDPNSVSFPSNSNLNGQEVKKYPVQEDTTNLVRTLQTEWQMLDAVCDQMYYILNNSKASLEEELNILNGTNQKANDESSNNSNKNELQSDDREISKKLSKIQSLF</sequence>
<proteinExistence type="predicted"/>
<evidence type="ECO:0000313" key="3">
    <source>
        <dbReference type="Proteomes" id="UP000070444"/>
    </source>
</evidence>
<dbReference type="OrthoDB" id="2423920at2759"/>
<dbReference type="EMBL" id="KQ964515">
    <property type="protein sequence ID" value="KXN70013.1"/>
    <property type="molecule type" value="Genomic_DNA"/>
</dbReference>
<feature type="compositionally biased region" description="Polar residues" evidence="1">
    <location>
        <begin position="1"/>
        <end position="16"/>
    </location>
</feature>
<evidence type="ECO:0000256" key="1">
    <source>
        <dbReference type="SAM" id="MobiDB-lite"/>
    </source>
</evidence>
<keyword evidence="3" id="KW-1185">Reference proteome</keyword>
<dbReference type="Proteomes" id="UP000070444">
    <property type="component" value="Unassembled WGS sequence"/>
</dbReference>